<reference evidence="2" key="1">
    <citation type="submission" date="2022-11" db="UniProtKB">
        <authorList>
            <consortium name="WormBaseParasite"/>
        </authorList>
    </citation>
    <scope>IDENTIFICATION</scope>
</reference>
<accession>A0AC35GDX5</accession>
<proteinExistence type="predicted"/>
<sequence length="278" mass="31435">FKEILSRISTYPDPHGVEKEGPFAIRKYHNLTTAVSDSHLCKPKKRVKRPFSAGVDPKLIIDPENPPMDVITNCHVDDPVRIGESAMTPHMEDKLVYLGAPTICGENRGSLLAPFDGIAPLSVKRQGYSLYDPHMYGEPPEKKFRQDVYFSDDEGPCSPDNIGEFNVTWMGDPLPPPREIRDIIEIDPFENFKFSKRKNGKIPDGSGLKGETDFVLYSDDAKGPNLKLERVFIDWHKATRGMTPKFMSALMNSEMNCRGLNLKIPPRPLKKPKKKKKK</sequence>
<dbReference type="WBParaSite" id="PS1159_v2.g4040.t1">
    <property type="protein sequence ID" value="PS1159_v2.g4040.t1"/>
    <property type="gene ID" value="PS1159_v2.g4040"/>
</dbReference>
<evidence type="ECO:0000313" key="2">
    <source>
        <dbReference type="WBParaSite" id="PS1159_v2.g4040.t1"/>
    </source>
</evidence>
<evidence type="ECO:0000313" key="1">
    <source>
        <dbReference type="Proteomes" id="UP000887580"/>
    </source>
</evidence>
<organism evidence="1 2">
    <name type="scientific">Panagrolaimus sp. PS1159</name>
    <dbReference type="NCBI Taxonomy" id="55785"/>
    <lineage>
        <taxon>Eukaryota</taxon>
        <taxon>Metazoa</taxon>
        <taxon>Ecdysozoa</taxon>
        <taxon>Nematoda</taxon>
        <taxon>Chromadorea</taxon>
        <taxon>Rhabditida</taxon>
        <taxon>Tylenchina</taxon>
        <taxon>Panagrolaimomorpha</taxon>
        <taxon>Panagrolaimoidea</taxon>
        <taxon>Panagrolaimidae</taxon>
        <taxon>Panagrolaimus</taxon>
    </lineage>
</organism>
<name>A0AC35GDX5_9BILA</name>
<dbReference type="Proteomes" id="UP000887580">
    <property type="component" value="Unplaced"/>
</dbReference>
<protein>
    <submittedName>
        <fullName evidence="2">Uncharacterized protein</fullName>
    </submittedName>
</protein>